<name>A0A6L5C5S2_9PSED</name>
<feature type="transmembrane region" description="Helical" evidence="5">
    <location>
        <begin position="41"/>
        <end position="62"/>
    </location>
</feature>
<gene>
    <name evidence="7" type="ORF">FX983_02799</name>
</gene>
<dbReference type="Gene3D" id="1.20.1250.20">
    <property type="entry name" value="MFS general substrate transporter like domains"/>
    <property type="match status" value="1"/>
</dbReference>
<comment type="caution">
    <text evidence="7">The sequence shown here is derived from an EMBL/GenBank/DDBJ whole genome shotgun (WGS) entry which is preliminary data.</text>
</comment>
<dbReference type="EMBL" id="JAAAXX010000001">
    <property type="protein sequence ID" value="KAF2394817.1"/>
    <property type="molecule type" value="Genomic_DNA"/>
</dbReference>
<evidence type="ECO:0000256" key="1">
    <source>
        <dbReference type="ARBA" id="ARBA00004141"/>
    </source>
</evidence>
<dbReference type="InterPro" id="IPR020846">
    <property type="entry name" value="MFS_dom"/>
</dbReference>
<evidence type="ECO:0000256" key="3">
    <source>
        <dbReference type="ARBA" id="ARBA00022989"/>
    </source>
</evidence>
<proteinExistence type="predicted"/>
<accession>A0A6L5C5S2</accession>
<protein>
    <submittedName>
        <fullName evidence="7">Inner membrane metabolite transport protein YhjE</fullName>
    </submittedName>
</protein>
<evidence type="ECO:0000256" key="4">
    <source>
        <dbReference type="ARBA" id="ARBA00023136"/>
    </source>
</evidence>
<feature type="transmembrane region" description="Helical" evidence="5">
    <location>
        <begin position="105"/>
        <end position="124"/>
    </location>
</feature>
<dbReference type="PROSITE" id="PS50850">
    <property type="entry name" value="MFS"/>
    <property type="match status" value="1"/>
</dbReference>
<dbReference type="Pfam" id="PF07690">
    <property type="entry name" value="MFS_1"/>
    <property type="match status" value="1"/>
</dbReference>
<evidence type="ECO:0000313" key="8">
    <source>
        <dbReference type="Proteomes" id="UP000475265"/>
    </source>
</evidence>
<evidence type="ECO:0000256" key="5">
    <source>
        <dbReference type="SAM" id="Phobius"/>
    </source>
</evidence>
<feature type="domain" description="Major facilitator superfamily (MFS) profile" evidence="6">
    <location>
        <begin position="1"/>
        <end position="128"/>
    </location>
</feature>
<comment type="subcellular location">
    <subcellularLocation>
        <location evidence="1">Membrane</location>
        <topology evidence="1">Multi-pass membrane protein</topology>
    </subcellularLocation>
</comment>
<keyword evidence="4 5" id="KW-0472">Membrane</keyword>
<dbReference type="SUPFAM" id="SSF103473">
    <property type="entry name" value="MFS general substrate transporter"/>
    <property type="match status" value="1"/>
</dbReference>
<dbReference type="GO" id="GO:0005886">
    <property type="term" value="C:plasma membrane"/>
    <property type="evidence" value="ECO:0007669"/>
    <property type="project" value="TreeGrafter"/>
</dbReference>
<evidence type="ECO:0000256" key="2">
    <source>
        <dbReference type="ARBA" id="ARBA00022692"/>
    </source>
</evidence>
<dbReference type="AlphaFoldDB" id="A0A6L5C5S2"/>
<dbReference type="InterPro" id="IPR036259">
    <property type="entry name" value="MFS_trans_sf"/>
</dbReference>
<dbReference type="PANTHER" id="PTHR23508:SF10">
    <property type="entry name" value="CARBOXYLIC ACID TRANSPORTER PROTEIN HOMOLOG"/>
    <property type="match status" value="1"/>
</dbReference>
<keyword evidence="2 5" id="KW-0812">Transmembrane</keyword>
<feature type="transmembrane region" description="Helical" evidence="5">
    <location>
        <begin position="74"/>
        <end position="93"/>
    </location>
</feature>
<dbReference type="PANTHER" id="PTHR23508">
    <property type="entry name" value="CARBOXYLIC ACID TRANSPORTER PROTEIN HOMOLOG"/>
    <property type="match status" value="1"/>
</dbReference>
<feature type="transmembrane region" description="Helical" evidence="5">
    <location>
        <begin position="16"/>
        <end position="35"/>
    </location>
</feature>
<keyword evidence="3 5" id="KW-1133">Transmembrane helix</keyword>
<dbReference type="GO" id="GO:0046943">
    <property type="term" value="F:carboxylic acid transmembrane transporter activity"/>
    <property type="evidence" value="ECO:0007669"/>
    <property type="project" value="TreeGrafter"/>
</dbReference>
<dbReference type="Proteomes" id="UP000475265">
    <property type="component" value="Unassembled WGS sequence"/>
</dbReference>
<reference evidence="7 8" key="1">
    <citation type="submission" date="2019-12" db="EMBL/GenBank/DDBJ databases">
        <title>Endophytic bacteria associated with Panax ginseng seedlings.</title>
        <authorList>
            <person name="Park J.M."/>
            <person name="Shin R."/>
            <person name="Jo S.H."/>
        </authorList>
    </citation>
    <scope>NUCLEOTIDE SEQUENCE [LARGE SCALE GENOMIC DNA]</scope>
    <source>
        <strain evidence="7 8">PgKB32</strain>
    </source>
</reference>
<organism evidence="7 8">
    <name type="scientific">Pseudomonas frederiksbergensis</name>
    <dbReference type="NCBI Taxonomy" id="104087"/>
    <lineage>
        <taxon>Bacteria</taxon>
        <taxon>Pseudomonadati</taxon>
        <taxon>Pseudomonadota</taxon>
        <taxon>Gammaproteobacteria</taxon>
        <taxon>Pseudomonadales</taxon>
        <taxon>Pseudomonadaceae</taxon>
        <taxon>Pseudomonas</taxon>
    </lineage>
</organism>
<evidence type="ECO:0000259" key="6">
    <source>
        <dbReference type="PROSITE" id="PS50850"/>
    </source>
</evidence>
<evidence type="ECO:0000313" key="7">
    <source>
        <dbReference type="EMBL" id="KAF2394817.1"/>
    </source>
</evidence>
<dbReference type="InterPro" id="IPR011701">
    <property type="entry name" value="MFS"/>
</dbReference>
<sequence>MVSGSLIDRIGRRKNIVLFALCCVVTVQCYVFLPLTNTQMLFLGFPLGFFAAGIPASLGALFNELYPADVRGAGVGFCYNFGRVLSAVFPFLVGHMSDSMSLGSAIGIDAGIAYGVAVIAALCLPETRGRSLEATNTAAPVTVNGNESARA</sequence>